<dbReference type="OrthoDB" id="6196757at2759"/>
<dbReference type="Proteomes" id="UP000683360">
    <property type="component" value="Unassembled WGS sequence"/>
</dbReference>
<reference evidence="1" key="1">
    <citation type="submission" date="2021-03" db="EMBL/GenBank/DDBJ databases">
        <authorList>
            <person name="Bekaert M."/>
        </authorList>
    </citation>
    <scope>NUCLEOTIDE SEQUENCE</scope>
</reference>
<organism evidence="1 2">
    <name type="scientific">Mytilus edulis</name>
    <name type="common">Blue mussel</name>
    <dbReference type="NCBI Taxonomy" id="6550"/>
    <lineage>
        <taxon>Eukaryota</taxon>
        <taxon>Metazoa</taxon>
        <taxon>Spiralia</taxon>
        <taxon>Lophotrochozoa</taxon>
        <taxon>Mollusca</taxon>
        <taxon>Bivalvia</taxon>
        <taxon>Autobranchia</taxon>
        <taxon>Pteriomorphia</taxon>
        <taxon>Mytilida</taxon>
        <taxon>Mytiloidea</taxon>
        <taxon>Mytilidae</taxon>
        <taxon>Mytilinae</taxon>
        <taxon>Mytilus</taxon>
    </lineage>
</organism>
<name>A0A8S3UAL9_MYTED</name>
<protein>
    <submittedName>
        <fullName evidence="1">Uncharacterized protein</fullName>
    </submittedName>
</protein>
<accession>A0A8S3UAL9</accession>
<dbReference type="AlphaFoldDB" id="A0A8S3UAL9"/>
<dbReference type="EMBL" id="CAJPWZ010002579">
    <property type="protein sequence ID" value="CAG2241048.1"/>
    <property type="molecule type" value="Genomic_DNA"/>
</dbReference>
<comment type="caution">
    <text evidence="1">The sequence shown here is derived from an EMBL/GenBank/DDBJ whole genome shotgun (WGS) entry which is preliminary data.</text>
</comment>
<keyword evidence="2" id="KW-1185">Reference proteome</keyword>
<proteinExistence type="predicted"/>
<evidence type="ECO:0000313" key="1">
    <source>
        <dbReference type="EMBL" id="CAG2241048.1"/>
    </source>
</evidence>
<evidence type="ECO:0000313" key="2">
    <source>
        <dbReference type="Proteomes" id="UP000683360"/>
    </source>
</evidence>
<gene>
    <name evidence="1" type="ORF">MEDL_53381</name>
</gene>
<sequence>MFLSWLLYEESSDKGYRKQHKALHMKDPKVFSKSMEKDCHKTMEEIHIQRVPVFLQLDLPASWSRTKVLEYLDEMRINETSDMNLRIIAVSPDDLNLYSEIARTVLSKVDLLKDEVQKLLSGMLLEAAIDTKESAEVGFNVTIPTITEETSEINSDDEHDCKTRTEFNDDFVSSTCSTFNLADFFYECHNTESELILDFHLLKRHE</sequence>